<proteinExistence type="predicted"/>
<dbReference type="Pfam" id="PF00440">
    <property type="entry name" value="TetR_N"/>
    <property type="match status" value="1"/>
</dbReference>
<accession>A0A6G9GWD2</accession>
<dbReference type="Pfam" id="PF17926">
    <property type="entry name" value="TetR_C_21"/>
    <property type="match status" value="1"/>
</dbReference>
<dbReference type="InterPro" id="IPR001647">
    <property type="entry name" value="HTH_TetR"/>
</dbReference>
<feature type="DNA-binding region" description="H-T-H motif" evidence="2">
    <location>
        <begin position="29"/>
        <end position="48"/>
    </location>
</feature>
<evidence type="ECO:0000256" key="3">
    <source>
        <dbReference type="SAM" id="MobiDB-lite"/>
    </source>
</evidence>
<dbReference type="PRINTS" id="PR00455">
    <property type="entry name" value="HTHTETR"/>
</dbReference>
<dbReference type="InterPro" id="IPR036271">
    <property type="entry name" value="Tet_transcr_reg_TetR-rel_C_sf"/>
</dbReference>
<reference evidence="5 6" key="1">
    <citation type="submission" date="2020-03" db="EMBL/GenBank/DDBJ databases">
        <title>A novel species.</title>
        <authorList>
            <person name="Gao J."/>
        </authorList>
    </citation>
    <scope>NUCLEOTIDE SEQUENCE [LARGE SCALE GENOMIC DNA]</scope>
    <source>
        <strain evidence="5 6">QMT-12</strain>
    </source>
</reference>
<dbReference type="GO" id="GO:0003677">
    <property type="term" value="F:DNA binding"/>
    <property type="evidence" value="ECO:0007669"/>
    <property type="project" value="UniProtKB-UniRule"/>
</dbReference>
<dbReference type="AlphaFoldDB" id="A0A6G9GWD2"/>
<evidence type="ECO:0000313" key="5">
    <source>
        <dbReference type="EMBL" id="QIQ02520.1"/>
    </source>
</evidence>
<dbReference type="GO" id="GO:0006355">
    <property type="term" value="P:regulation of DNA-templated transcription"/>
    <property type="evidence" value="ECO:0007669"/>
    <property type="project" value="UniProtKB-ARBA"/>
</dbReference>
<organism evidence="5 6">
    <name type="scientific">Streptomyces liangshanensis</name>
    <dbReference type="NCBI Taxonomy" id="2717324"/>
    <lineage>
        <taxon>Bacteria</taxon>
        <taxon>Bacillati</taxon>
        <taxon>Actinomycetota</taxon>
        <taxon>Actinomycetes</taxon>
        <taxon>Kitasatosporales</taxon>
        <taxon>Streptomycetaceae</taxon>
        <taxon>Streptomyces</taxon>
    </lineage>
</organism>
<feature type="compositionally biased region" description="Low complexity" evidence="3">
    <location>
        <begin position="195"/>
        <end position="217"/>
    </location>
</feature>
<dbReference type="InterPro" id="IPR041467">
    <property type="entry name" value="Sco4008_C"/>
</dbReference>
<dbReference type="RefSeq" id="WP_167026657.1">
    <property type="nucleotide sequence ID" value="NZ_CP050177.1"/>
</dbReference>
<evidence type="ECO:0000259" key="4">
    <source>
        <dbReference type="PROSITE" id="PS50977"/>
    </source>
</evidence>
<dbReference type="InterPro" id="IPR009057">
    <property type="entry name" value="Homeodomain-like_sf"/>
</dbReference>
<name>A0A6G9GWD2_9ACTN</name>
<dbReference type="SUPFAM" id="SSF48498">
    <property type="entry name" value="Tetracyclin repressor-like, C-terminal domain"/>
    <property type="match status" value="1"/>
</dbReference>
<feature type="region of interest" description="Disordered" evidence="3">
    <location>
        <begin position="190"/>
        <end position="217"/>
    </location>
</feature>
<dbReference type="PANTHER" id="PTHR30328:SF54">
    <property type="entry name" value="HTH-TYPE TRANSCRIPTIONAL REPRESSOR SCO4008"/>
    <property type="match status" value="1"/>
</dbReference>
<gene>
    <name evidence="5" type="ORF">HA039_09515</name>
</gene>
<feature type="domain" description="HTH tetR-type" evidence="4">
    <location>
        <begin position="6"/>
        <end position="66"/>
    </location>
</feature>
<keyword evidence="6" id="KW-1185">Reference proteome</keyword>
<dbReference type="EMBL" id="CP050177">
    <property type="protein sequence ID" value="QIQ02520.1"/>
    <property type="molecule type" value="Genomic_DNA"/>
</dbReference>
<evidence type="ECO:0000313" key="6">
    <source>
        <dbReference type="Proteomes" id="UP000501179"/>
    </source>
</evidence>
<dbReference type="KEGG" id="slia:HA039_09515"/>
<evidence type="ECO:0000256" key="2">
    <source>
        <dbReference type="PROSITE-ProRule" id="PRU00335"/>
    </source>
</evidence>
<keyword evidence="1 2" id="KW-0238">DNA-binding</keyword>
<dbReference type="InterPro" id="IPR050109">
    <property type="entry name" value="HTH-type_TetR-like_transc_reg"/>
</dbReference>
<dbReference type="PANTHER" id="PTHR30328">
    <property type="entry name" value="TRANSCRIPTIONAL REPRESSOR"/>
    <property type="match status" value="1"/>
</dbReference>
<protein>
    <submittedName>
        <fullName evidence="5">TetR/AcrR family transcriptional regulator</fullName>
    </submittedName>
</protein>
<dbReference type="Proteomes" id="UP000501179">
    <property type="component" value="Chromosome"/>
</dbReference>
<dbReference type="Gene3D" id="1.10.357.10">
    <property type="entry name" value="Tetracycline Repressor, domain 2"/>
    <property type="match status" value="1"/>
</dbReference>
<dbReference type="SUPFAM" id="SSF46689">
    <property type="entry name" value="Homeodomain-like"/>
    <property type="match status" value="1"/>
</dbReference>
<dbReference type="PROSITE" id="PS50977">
    <property type="entry name" value="HTH_TETR_2"/>
    <property type="match status" value="1"/>
</dbReference>
<evidence type="ECO:0000256" key="1">
    <source>
        <dbReference type="ARBA" id="ARBA00023125"/>
    </source>
</evidence>
<sequence>MPRDSRTTKAGLLRAATDEFAAHGIAGARVDRIAAAAGYNKNLIYVHFGSKERLFDAVYEAAVTEILAAAPFDADDLPGYAGALFDFHLVHPHLLRLARWHGLERPGEVLPLAERAGAEKLRLLSAAQGDGRVDAGLPPRAMLALLVGIATTWGDGGPEPGAGAGSAAETAARRHAVVVAVGRLTRPYGAREDAAPAGGAPGEVPAPAAEVPAPHAL</sequence>